<gene>
    <name evidence="1" type="ORF">F6J85_10560</name>
</gene>
<reference evidence="2" key="1">
    <citation type="submission" date="2019-09" db="EMBL/GenBank/DDBJ databases">
        <title>Mumia zhuanghuii sp. nov. isolated from the intestinal contents of plateau pika (Ochotona curzoniae) in the Qinghai-Tibet plateau of China.</title>
        <authorList>
            <person name="Tian Z."/>
        </authorList>
    </citation>
    <scope>NUCLEOTIDE SEQUENCE [LARGE SCALE GENOMIC DNA]</scope>
    <source>
        <strain evidence="2">L-031</strain>
    </source>
</reference>
<accession>A0A5J6L4F8</accession>
<evidence type="ECO:0000313" key="1">
    <source>
        <dbReference type="EMBL" id="QEW03499.1"/>
    </source>
</evidence>
<dbReference type="EMBL" id="CP044232">
    <property type="protein sequence ID" value="QEW03499.1"/>
    <property type="molecule type" value="Genomic_DNA"/>
</dbReference>
<sequence length="244" mass="26629">MSAWANATSRMHPALSNQQALALIQEAQSAQNLLRDALEAIRTIRFPILHTDAVFTLGSIGVEKTMKLLLGCAEVERTGQWPSKSTLVAWGHDIDGLADRLVGTAHDGASGATAAGYARTLLSRIESSATLPLLFATLSRYGRSGRFHYLDILATDRPGAFDSPLDHWRRLETHIGQTEASLRGPIPGDEDELEALLARLNDTIAVELEVWWFAVHRLGVQGCFGELGRNVGWALWDPARSAPI</sequence>
<dbReference type="RefSeq" id="WP_150924945.1">
    <property type="nucleotide sequence ID" value="NZ_CP044232.1"/>
</dbReference>
<organism evidence="1 2">
    <name type="scientific">Microbacterium lushaniae</name>
    <dbReference type="NCBI Taxonomy" id="2614639"/>
    <lineage>
        <taxon>Bacteria</taxon>
        <taxon>Bacillati</taxon>
        <taxon>Actinomycetota</taxon>
        <taxon>Actinomycetes</taxon>
        <taxon>Micrococcales</taxon>
        <taxon>Microbacteriaceae</taxon>
        <taxon>Microbacterium</taxon>
    </lineage>
</organism>
<proteinExistence type="predicted"/>
<dbReference type="AlphaFoldDB" id="A0A5J6L4F8"/>
<dbReference type="KEGG" id="mlz:F6J85_10560"/>
<protein>
    <submittedName>
        <fullName evidence="1">Uncharacterized protein</fullName>
    </submittedName>
</protein>
<name>A0A5J6L4F8_9MICO</name>
<keyword evidence="2" id="KW-1185">Reference proteome</keyword>
<evidence type="ECO:0000313" key="2">
    <source>
        <dbReference type="Proteomes" id="UP000325516"/>
    </source>
</evidence>
<dbReference type="Proteomes" id="UP000325516">
    <property type="component" value="Chromosome"/>
</dbReference>